<keyword evidence="1" id="KW-0472">Membrane</keyword>
<name>A0A1M6EES7_9FLAO</name>
<feature type="transmembrane region" description="Helical" evidence="1">
    <location>
        <begin position="6"/>
        <end position="23"/>
    </location>
</feature>
<keyword evidence="1" id="KW-1133">Transmembrane helix</keyword>
<protein>
    <submittedName>
        <fullName evidence="2">Uncharacterized protein</fullName>
    </submittedName>
</protein>
<sequence length="49" mass="5504">MGRGTGISTLFIVMYSFGVLLEVPNNNQKHTKGYFKQKLGVVQTEVNRC</sequence>
<dbReference type="Proteomes" id="UP000184432">
    <property type="component" value="Unassembled WGS sequence"/>
</dbReference>
<keyword evidence="3" id="KW-1185">Reference proteome</keyword>
<dbReference type="EMBL" id="FQYP01000003">
    <property type="protein sequence ID" value="SHI84037.1"/>
    <property type="molecule type" value="Genomic_DNA"/>
</dbReference>
<gene>
    <name evidence="2" type="ORF">SAMN04488508_103378</name>
</gene>
<proteinExistence type="predicted"/>
<evidence type="ECO:0000313" key="3">
    <source>
        <dbReference type="Proteomes" id="UP000184432"/>
    </source>
</evidence>
<evidence type="ECO:0000313" key="2">
    <source>
        <dbReference type="EMBL" id="SHI84037.1"/>
    </source>
</evidence>
<reference evidence="3" key="1">
    <citation type="submission" date="2016-11" db="EMBL/GenBank/DDBJ databases">
        <authorList>
            <person name="Varghese N."/>
            <person name="Submissions S."/>
        </authorList>
    </citation>
    <scope>NUCLEOTIDE SEQUENCE [LARGE SCALE GENOMIC DNA]</scope>
    <source>
        <strain evidence="3">DSM 22623</strain>
    </source>
</reference>
<accession>A0A1M6EES7</accession>
<organism evidence="2 3">
    <name type="scientific">Aquimarina spongiae</name>
    <dbReference type="NCBI Taxonomy" id="570521"/>
    <lineage>
        <taxon>Bacteria</taxon>
        <taxon>Pseudomonadati</taxon>
        <taxon>Bacteroidota</taxon>
        <taxon>Flavobacteriia</taxon>
        <taxon>Flavobacteriales</taxon>
        <taxon>Flavobacteriaceae</taxon>
        <taxon>Aquimarina</taxon>
    </lineage>
</organism>
<dbReference type="AlphaFoldDB" id="A0A1M6EES7"/>
<evidence type="ECO:0000256" key="1">
    <source>
        <dbReference type="SAM" id="Phobius"/>
    </source>
</evidence>
<keyword evidence="1" id="KW-0812">Transmembrane</keyword>